<accession>A0ABN6ZRI4</accession>
<dbReference type="RefSeq" id="WP_338251764.1">
    <property type="nucleotide sequence ID" value="NZ_AP028907.1"/>
</dbReference>
<evidence type="ECO:0000313" key="2">
    <source>
        <dbReference type="EMBL" id="BES81025.1"/>
    </source>
</evidence>
<proteinExistence type="predicted"/>
<dbReference type="SUPFAM" id="SSF88723">
    <property type="entry name" value="PIN domain-like"/>
    <property type="match status" value="1"/>
</dbReference>
<protein>
    <recommendedName>
        <fullName evidence="1">PIN domain-containing protein</fullName>
    </recommendedName>
</protein>
<organism evidence="2 3">
    <name type="scientific">Pyrodictium abyssi</name>
    <dbReference type="NCBI Taxonomy" id="54256"/>
    <lineage>
        <taxon>Archaea</taxon>
        <taxon>Thermoproteota</taxon>
        <taxon>Thermoprotei</taxon>
        <taxon>Desulfurococcales</taxon>
        <taxon>Pyrodictiaceae</taxon>
        <taxon>Pyrodictium</taxon>
    </lineage>
</organism>
<reference evidence="2 3" key="1">
    <citation type="submission" date="2023-09" db="EMBL/GenBank/DDBJ databases">
        <title>Pyrofollis japonicus gen. nov. sp. nov., a novel member of the family Pyrodictiaceae isolated from the Iheya North hydrothermal field.</title>
        <authorList>
            <person name="Miyazaki U."/>
            <person name="Sanari M."/>
            <person name="Tame A."/>
            <person name="Kitajima M."/>
            <person name="Okamoto A."/>
            <person name="Sawayama S."/>
            <person name="Miyazaki J."/>
            <person name="Takai K."/>
            <person name="Nakagawa S."/>
        </authorList>
    </citation>
    <scope>NUCLEOTIDE SEQUENCE [LARGE SCALE GENOMIC DNA]</scope>
    <source>
        <strain evidence="2 3">AV2</strain>
    </source>
</reference>
<dbReference type="Proteomes" id="UP001341135">
    <property type="component" value="Chromosome"/>
</dbReference>
<dbReference type="InterPro" id="IPR029060">
    <property type="entry name" value="PIN-like_dom_sf"/>
</dbReference>
<evidence type="ECO:0000259" key="1">
    <source>
        <dbReference type="Pfam" id="PF10130"/>
    </source>
</evidence>
<dbReference type="InterPro" id="IPR002716">
    <property type="entry name" value="PIN_dom"/>
</dbReference>
<sequence length="161" mass="18173">MSLAVVIDANKVFAAALRPGRVRRLLYLLEGVEFYASEYLLDEVREHARELASRAGIDSMQFLAIVEEVLAARVKLHRIGCAVCIEKARFVASRFDPDDWPFIALAIEPGAVIWTNDKALIVNRLESGHYLAVDTEELVELVTRGTRSAQRLMREKYLASR</sequence>
<gene>
    <name evidence="2" type="ORF">PABY_05920</name>
</gene>
<name>A0ABN6ZRI4_9CREN</name>
<feature type="domain" description="PIN" evidence="1">
    <location>
        <begin position="6"/>
        <end position="127"/>
    </location>
</feature>
<dbReference type="EMBL" id="AP028907">
    <property type="protein sequence ID" value="BES81025.1"/>
    <property type="molecule type" value="Genomic_DNA"/>
</dbReference>
<evidence type="ECO:0000313" key="3">
    <source>
        <dbReference type="Proteomes" id="UP001341135"/>
    </source>
</evidence>
<dbReference type="GeneID" id="89288623"/>
<dbReference type="Pfam" id="PF10130">
    <property type="entry name" value="PIN_2"/>
    <property type="match status" value="1"/>
</dbReference>
<dbReference type="Gene3D" id="3.40.50.1010">
    <property type="entry name" value="5'-nuclease"/>
    <property type="match status" value="1"/>
</dbReference>
<keyword evidence="3" id="KW-1185">Reference proteome</keyword>